<evidence type="ECO:0000313" key="4">
    <source>
        <dbReference type="Proteomes" id="UP000306441"/>
    </source>
</evidence>
<proteinExistence type="predicted"/>
<sequence length="298" mass="31328">MREIRFATIAVLAFAALTWSGGQPWAKTPKLPPTAPLPAPSEAAPAKPQTPAAPPAEAPVPAPRPAEAPGTDKAEPPTVAPAPPEKPELPPDAQDKAAEPEKPKLKPDPRSDETAADTLPAGEIACRMRLQALGVAFENRKAEHDAAIGCSMPYPVAVKKLDTAGLSPDAEMNCAMAEAAARFLADVVEPAARVELGSGLKSVEQASAFVCRPRHNGQKLSEHAFGNALDISAFVLDDGTRIEIGPAPPEKQAKFLARVRQAACGPFKTVLGPGSDADHARHFHLDLEPRRNGGTFCQ</sequence>
<keyword evidence="4" id="KW-1185">Reference proteome</keyword>
<dbReference type="InterPro" id="IPR009683">
    <property type="entry name" value="Extensin-like_C"/>
</dbReference>
<organism evidence="3 4">
    <name type="scientific">Ollibium composti</name>
    <dbReference type="NCBI Taxonomy" id="2675109"/>
    <lineage>
        <taxon>Bacteria</taxon>
        <taxon>Pseudomonadati</taxon>
        <taxon>Pseudomonadota</taxon>
        <taxon>Alphaproteobacteria</taxon>
        <taxon>Hyphomicrobiales</taxon>
        <taxon>Phyllobacteriaceae</taxon>
        <taxon>Ollibium</taxon>
    </lineage>
</organism>
<feature type="region of interest" description="Disordered" evidence="1">
    <location>
        <begin position="22"/>
        <end position="120"/>
    </location>
</feature>
<dbReference type="RefSeq" id="WP_136358861.1">
    <property type="nucleotide sequence ID" value="NZ_SSNY01000009.1"/>
</dbReference>
<feature type="compositionally biased region" description="Pro residues" evidence="1">
    <location>
        <begin position="30"/>
        <end position="39"/>
    </location>
</feature>
<dbReference type="Pfam" id="PF06904">
    <property type="entry name" value="Extensin-like_C"/>
    <property type="match status" value="1"/>
</dbReference>
<gene>
    <name evidence="3" type="ORF">E6C48_15650</name>
</gene>
<reference evidence="3 4" key="1">
    <citation type="submission" date="2019-04" db="EMBL/GenBank/DDBJ databases">
        <title>Mesorhizobium composti sp. nov., isolated from compost.</title>
        <authorList>
            <person name="Lin S.-Y."/>
            <person name="Hameed A."/>
            <person name="Hsieh Y.-T."/>
            <person name="Young C.-C."/>
        </authorList>
    </citation>
    <scope>NUCLEOTIDE SEQUENCE [LARGE SCALE GENOMIC DNA]</scope>
    <source>
        <strain evidence="3 4">CC-YTH430</strain>
    </source>
</reference>
<name>A0ABY2Q4H6_9HYPH</name>
<feature type="domain" description="Extensin-like C-terminal" evidence="2">
    <location>
        <begin position="125"/>
        <end position="298"/>
    </location>
</feature>
<dbReference type="EMBL" id="SSNY01000009">
    <property type="protein sequence ID" value="THF56027.1"/>
    <property type="molecule type" value="Genomic_DNA"/>
</dbReference>
<evidence type="ECO:0000313" key="3">
    <source>
        <dbReference type="EMBL" id="THF56027.1"/>
    </source>
</evidence>
<accession>A0ABY2Q4H6</accession>
<evidence type="ECO:0000259" key="2">
    <source>
        <dbReference type="Pfam" id="PF06904"/>
    </source>
</evidence>
<evidence type="ECO:0000256" key="1">
    <source>
        <dbReference type="SAM" id="MobiDB-lite"/>
    </source>
</evidence>
<feature type="compositionally biased region" description="Pro residues" evidence="1">
    <location>
        <begin position="51"/>
        <end position="66"/>
    </location>
</feature>
<feature type="compositionally biased region" description="Basic and acidic residues" evidence="1">
    <location>
        <begin position="85"/>
        <end position="113"/>
    </location>
</feature>
<protein>
    <submittedName>
        <fullName evidence="3">Extensin family protein</fullName>
    </submittedName>
</protein>
<dbReference type="Proteomes" id="UP000306441">
    <property type="component" value="Unassembled WGS sequence"/>
</dbReference>
<feature type="compositionally biased region" description="Low complexity" evidence="1">
    <location>
        <begin position="40"/>
        <end position="50"/>
    </location>
</feature>
<comment type="caution">
    <text evidence="3">The sequence shown here is derived from an EMBL/GenBank/DDBJ whole genome shotgun (WGS) entry which is preliminary data.</text>
</comment>